<dbReference type="EMBL" id="KP136319">
    <property type="protein sequence ID" value="AJF98231.1"/>
    <property type="molecule type" value="Genomic_DNA"/>
</dbReference>
<dbReference type="KEGG" id="vg:23463148"/>
<feature type="region of interest" description="Disordered" evidence="1">
    <location>
        <begin position="1"/>
        <end position="26"/>
    </location>
</feature>
<sequence length="320" mass="34042">MTKTTRTRTGRTETWMPQGTPTGRGSLSRVHCTIRVLCVPTSSWRRGRALGPRRRAHSAPACARSRVGRWVTRCGRHSPSSRSPLPPRRLVLSKGVLSSLPVATSVTATGAPAVNARARHPVLRRGAGRALARCSSRACLAARSCTRHRRGDNVTSAAAESDPDRAARDALGAHRQHLTGPPRHVGHAATTTATVDVIVVAHALFSSFSFFCAGSVNVSSFFFSFPTPTSLPGAVVLCVRVRVFCVPSESSRLAAAGRAAFLLRRPRACAARIVRWSGAGAERRRQRAPDRPHSRPSLSCAVCAGGGRTGDAVPATHGHV</sequence>
<reference evidence="2 3" key="1">
    <citation type="journal article" date="2015" name="Parasitol. Res.">
        <title>Viruses in close associations with free-living amoebae.</title>
        <authorList>
            <person name="Scheid P."/>
        </authorList>
    </citation>
    <scope>NUCLEOTIDE SEQUENCE [LARGE SCALE GENOMIC DNA]</scope>
    <source>
        <strain evidence="2">KlaHel</strain>
    </source>
</reference>
<dbReference type="Proteomes" id="UP000202511">
    <property type="component" value="Segment"/>
</dbReference>
<feature type="compositionally biased region" description="Polar residues" evidence="1">
    <location>
        <begin position="15"/>
        <end position="25"/>
    </location>
</feature>
<dbReference type="GeneID" id="23463148"/>
<dbReference type="RefSeq" id="YP_009120466.1">
    <property type="nucleotide sequence ID" value="NC_026440.1"/>
</dbReference>
<evidence type="ECO:0000256" key="1">
    <source>
        <dbReference type="SAM" id="MobiDB-lite"/>
    </source>
</evidence>
<accession>A0A0B5JB69</accession>
<evidence type="ECO:0000313" key="3">
    <source>
        <dbReference type="Proteomes" id="UP000202511"/>
    </source>
</evidence>
<name>A0A0B5JB69_9VIRU</name>
<evidence type="ECO:0000313" key="2">
    <source>
        <dbReference type="EMBL" id="AJF98231.1"/>
    </source>
</evidence>
<organism evidence="2 3">
    <name type="scientific">Pandoravirus inopinatum</name>
    <dbReference type="NCBI Taxonomy" id="1605721"/>
    <lineage>
        <taxon>Viruses</taxon>
        <taxon>Pandoravirus</taxon>
    </lineage>
</organism>
<proteinExistence type="predicted"/>
<protein>
    <submittedName>
        <fullName evidence="2">Uncharacterized protein</fullName>
    </submittedName>
</protein>